<name>A0A1Q9C710_SYMMI</name>
<keyword evidence="3" id="KW-1185">Reference proteome</keyword>
<evidence type="ECO:0000313" key="2">
    <source>
        <dbReference type="EMBL" id="OLP78675.1"/>
    </source>
</evidence>
<gene>
    <name evidence="2" type="ORF">AK812_SmicGene41128</name>
</gene>
<dbReference type="AlphaFoldDB" id="A0A1Q9C710"/>
<proteinExistence type="predicted"/>
<dbReference type="EMBL" id="LSRX01001580">
    <property type="protein sequence ID" value="OLP78675.1"/>
    <property type="molecule type" value="Genomic_DNA"/>
</dbReference>
<reference evidence="2 3" key="1">
    <citation type="submission" date="2016-02" db="EMBL/GenBank/DDBJ databases">
        <title>Genome analysis of coral dinoflagellate symbionts highlights evolutionary adaptations to a symbiotic lifestyle.</title>
        <authorList>
            <person name="Aranda M."/>
            <person name="Li Y."/>
            <person name="Liew Y.J."/>
            <person name="Baumgarten S."/>
            <person name="Simakov O."/>
            <person name="Wilson M."/>
            <person name="Piel J."/>
            <person name="Ashoor H."/>
            <person name="Bougouffa S."/>
            <person name="Bajic V.B."/>
            <person name="Ryu T."/>
            <person name="Ravasi T."/>
            <person name="Bayer T."/>
            <person name="Micklem G."/>
            <person name="Kim H."/>
            <person name="Bhak J."/>
            <person name="Lajeunesse T.C."/>
            <person name="Voolstra C.R."/>
        </authorList>
    </citation>
    <scope>NUCLEOTIDE SEQUENCE [LARGE SCALE GENOMIC DNA]</scope>
    <source>
        <strain evidence="2 3">CCMP2467</strain>
    </source>
</reference>
<sequence length="770" mass="84341">MASDTRIFDGLPAEYQQVMSPSGNAAQEVDPARQERLPTGVSPEARRTPADESAYARDRRGSSSCSSFAGGSGGDSAGTHDGVRGTASDGRTDKRAPGIAGGSVRSERDAQTGGRVPSTVQDSFLSPVTQADVRDPALFPHGGATQQTATSGLLLPSPFPSPTSQTVAAAETPSGLNLVQHGAAAMKWVAKLGEFVQRRAAYVTQPRLGEHTTVMQEQTVWSPTASRNVAQGETEPLFDRGQVRRLQELTAGAPHLYGAVQWEVGQSLRRLIPRTSWSRRFAGKWSKPWIDKKGFSKRTNVCGWSSRSSEESRLRQVKEAWAIDLVILLEVGEMVESEMDEINEVSKATQQDFLDMTVSKGVLLFSVRMIMNPGEILEVKMKFATMCLKEFLVYFVDMAEVGEKNVLPTFEGCFRAIHQEYLFEIGLVKALSQGIAQLQSAMAMQMGLSAAKPEAIRPGTSGAELPKLQEADEMAAINVGDWLHGLSGPMCDLTDGSAEWWSQLASALDAYYQDCVNSSAGKRLQLRADDYAGPLLREPRWLRVDKRAASMVLQAIPDSIRTEILANRLQSTLSILARILTIYRPGSAVERQQVLKALETPGSSSTAMELVEALRRWARRLKRTQDLSLQVPDPSILLRGLDQASRSLLEKHSEVAFRTNMLRYSLELDSAPTLLSAQKLQSHLLAEFEQIAYRGRGKAGTTNTAVVKAMGTGALDQGTMPLNLLGARRARVDNLGYECTYRYGNLHRNLVGGNLGLYIYGFYGWSCWQC</sequence>
<evidence type="ECO:0000256" key="1">
    <source>
        <dbReference type="SAM" id="MobiDB-lite"/>
    </source>
</evidence>
<dbReference type="OrthoDB" id="442575at2759"/>
<dbReference type="Proteomes" id="UP000186817">
    <property type="component" value="Unassembled WGS sequence"/>
</dbReference>
<comment type="caution">
    <text evidence="2">The sequence shown here is derived from an EMBL/GenBank/DDBJ whole genome shotgun (WGS) entry which is preliminary data.</text>
</comment>
<protein>
    <submittedName>
        <fullName evidence="2">Uncharacterized protein</fullName>
    </submittedName>
</protein>
<feature type="region of interest" description="Disordered" evidence="1">
    <location>
        <begin position="1"/>
        <end position="122"/>
    </location>
</feature>
<organism evidence="2 3">
    <name type="scientific">Symbiodinium microadriaticum</name>
    <name type="common">Dinoflagellate</name>
    <name type="synonym">Zooxanthella microadriatica</name>
    <dbReference type="NCBI Taxonomy" id="2951"/>
    <lineage>
        <taxon>Eukaryota</taxon>
        <taxon>Sar</taxon>
        <taxon>Alveolata</taxon>
        <taxon>Dinophyceae</taxon>
        <taxon>Suessiales</taxon>
        <taxon>Symbiodiniaceae</taxon>
        <taxon>Symbiodinium</taxon>
    </lineage>
</organism>
<feature type="compositionally biased region" description="Basic and acidic residues" evidence="1">
    <location>
        <begin position="44"/>
        <end position="61"/>
    </location>
</feature>
<evidence type="ECO:0000313" key="3">
    <source>
        <dbReference type="Proteomes" id="UP000186817"/>
    </source>
</evidence>
<accession>A0A1Q9C710</accession>